<feature type="non-terminal residue" evidence="2">
    <location>
        <position position="155"/>
    </location>
</feature>
<protein>
    <submittedName>
        <fullName evidence="2">Condensation domain-containing protein</fullName>
    </submittedName>
</protein>
<dbReference type="InterPro" id="IPR023213">
    <property type="entry name" value="CAT-like_dom_sf"/>
</dbReference>
<dbReference type="EMBL" id="JBJDQH010000529">
    <property type="protein sequence ID" value="MFK4274129.1"/>
    <property type="molecule type" value="Genomic_DNA"/>
</dbReference>
<dbReference type="InterPro" id="IPR001242">
    <property type="entry name" value="Condensation_dom"/>
</dbReference>
<dbReference type="Proteomes" id="UP001620295">
    <property type="component" value="Unassembled WGS sequence"/>
</dbReference>
<organism evidence="2 3">
    <name type="scientific">Streptomyces milbemycinicus</name>
    <dbReference type="NCBI Taxonomy" id="476552"/>
    <lineage>
        <taxon>Bacteria</taxon>
        <taxon>Bacillati</taxon>
        <taxon>Actinomycetota</taxon>
        <taxon>Actinomycetes</taxon>
        <taxon>Kitasatosporales</taxon>
        <taxon>Streptomycetaceae</taxon>
        <taxon>Streptomyces</taxon>
    </lineage>
</organism>
<evidence type="ECO:0000313" key="3">
    <source>
        <dbReference type="Proteomes" id="UP001620295"/>
    </source>
</evidence>
<comment type="caution">
    <text evidence="2">The sequence shown here is derived from an EMBL/GenBank/DDBJ whole genome shotgun (WGS) entry which is preliminary data.</text>
</comment>
<sequence length="155" mass="16595">MSVPQGVRFRLTDGQRGIWYAVQGDPANPLFGLAERVDIQGPVDAGLFEAALRRVVDETEALRVSFGADADGPYQVVAPGLDWPFHLVDVSGRDDPEAAVREWTAADQRRPVDLAARPGGDAAKVPGMVSNLVPLRLSVRPGDTVAGLLGQVSRR</sequence>
<keyword evidence="3" id="KW-1185">Reference proteome</keyword>
<evidence type="ECO:0000259" key="1">
    <source>
        <dbReference type="Pfam" id="PF00668"/>
    </source>
</evidence>
<feature type="domain" description="Condensation" evidence="1">
    <location>
        <begin position="11"/>
        <end position="118"/>
    </location>
</feature>
<gene>
    <name evidence="2" type="ORF">ACI2L5_56285</name>
</gene>
<dbReference type="SUPFAM" id="SSF52777">
    <property type="entry name" value="CoA-dependent acyltransferases"/>
    <property type="match status" value="1"/>
</dbReference>
<evidence type="ECO:0000313" key="2">
    <source>
        <dbReference type="EMBL" id="MFK4274129.1"/>
    </source>
</evidence>
<reference evidence="2 3" key="1">
    <citation type="submission" date="2024-11" db="EMBL/GenBank/DDBJ databases">
        <title>The Natural Products Discovery Center: Release of the First 8490 Sequenced Strains for Exploring Actinobacteria Biosynthetic Diversity.</title>
        <authorList>
            <person name="Kalkreuter E."/>
            <person name="Kautsar S.A."/>
            <person name="Yang D."/>
            <person name="Bader C.D."/>
            <person name="Teijaro C.N."/>
            <person name="Fluegel L."/>
            <person name="Davis C.M."/>
            <person name="Simpson J.R."/>
            <person name="Lauterbach L."/>
            <person name="Steele A.D."/>
            <person name="Gui C."/>
            <person name="Meng S."/>
            <person name="Li G."/>
            <person name="Viehrig K."/>
            <person name="Ye F."/>
            <person name="Su P."/>
            <person name="Kiefer A.F."/>
            <person name="Nichols A."/>
            <person name="Cepeda A.J."/>
            <person name="Yan W."/>
            <person name="Fan B."/>
            <person name="Jiang Y."/>
            <person name="Adhikari A."/>
            <person name="Zheng C.-J."/>
            <person name="Schuster L."/>
            <person name="Cowan T.M."/>
            <person name="Smanski M.J."/>
            <person name="Chevrette M.G."/>
            <person name="De Carvalho L.P.S."/>
            <person name="Shen B."/>
        </authorList>
    </citation>
    <scope>NUCLEOTIDE SEQUENCE [LARGE SCALE GENOMIC DNA]</scope>
    <source>
        <strain evidence="2 3">NPDC020863</strain>
    </source>
</reference>
<proteinExistence type="predicted"/>
<dbReference type="Pfam" id="PF00668">
    <property type="entry name" value="Condensation"/>
    <property type="match status" value="1"/>
</dbReference>
<dbReference type="RefSeq" id="WP_404749748.1">
    <property type="nucleotide sequence ID" value="NZ_JBJDQH010000529.1"/>
</dbReference>
<accession>A0ABW8M7J3</accession>
<name>A0ABW8M7J3_9ACTN</name>
<dbReference type="Gene3D" id="3.30.559.10">
    <property type="entry name" value="Chloramphenicol acetyltransferase-like domain"/>
    <property type="match status" value="1"/>
</dbReference>